<comment type="caution">
    <text evidence="1">The sequence shown here is derived from an EMBL/GenBank/DDBJ whole genome shotgun (WGS) entry which is preliminary data.</text>
</comment>
<reference evidence="1 2" key="1">
    <citation type="submission" date="2021-06" db="EMBL/GenBank/DDBJ databases">
        <title>Caerostris extrusa draft genome.</title>
        <authorList>
            <person name="Kono N."/>
            <person name="Arakawa K."/>
        </authorList>
    </citation>
    <scope>NUCLEOTIDE SEQUENCE [LARGE SCALE GENOMIC DNA]</scope>
</reference>
<sequence length="88" mass="9895">MKIAALGHDNQDFLEISPALIYLTETRLTFQRGILPPKRGPFGLNFDDPSLCHSGRAREYACARFPTIPDALFVFSIEKLRFPAASKK</sequence>
<accession>A0AAV4W3R8</accession>
<name>A0AAV4W3R8_CAEEX</name>
<keyword evidence="2" id="KW-1185">Reference proteome</keyword>
<evidence type="ECO:0000313" key="2">
    <source>
        <dbReference type="Proteomes" id="UP001054945"/>
    </source>
</evidence>
<organism evidence="1 2">
    <name type="scientific">Caerostris extrusa</name>
    <name type="common">Bark spider</name>
    <name type="synonym">Caerostris bankana</name>
    <dbReference type="NCBI Taxonomy" id="172846"/>
    <lineage>
        <taxon>Eukaryota</taxon>
        <taxon>Metazoa</taxon>
        <taxon>Ecdysozoa</taxon>
        <taxon>Arthropoda</taxon>
        <taxon>Chelicerata</taxon>
        <taxon>Arachnida</taxon>
        <taxon>Araneae</taxon>
        <taxon>Araneomorphae</taxon>
        <taxon>Entelegynae</taxon>
        <taxon>Araneoidea</taxon>
        <taxon>Araneidae</taxon>
        <taxon>Caerostris</taxon>
    </lineage>
</organism>
<dbReference type="AlphaFoldDB" id="A0AAV4W3R8"/>
<protein>
    <submittedName>
        <fullName evidence="1">Uncharacterized protein</fullName>
    </submittedName>
</protein>
<gene>
    <name evidence="1" type="ORF">CEXT_225671</name>
</gene>
<proteinExistence type="predicted"/>
<dbReference type="EMBL" id="BPLR01015623">
    <property type="protein sequence ID" value="GIY77425.1"/>
    <property type="molecule type" value="Genomic_DNA"/>
</dbReference>
<evidence type="ECO:0000313" key="1">
    <source>
        <dbReference type="EMBL" id="GIY77425.1"/>
    </source>
</evidence>
<dbReference type="Proteomes" id="UP001054945">
    <property type="component" value="Unassembled WGS sequence"/>
</dbReference>